<proteinExistence type="predicted"/>
<dbReference type="OrthoDB" id="5874474at2759"/>
<dbReference type="KEGG" id="loa:LOAG_11564"/>
<dbReference type="RefSeq" id="XP_003147130.1">
    <property type="nucleotide sequence ID" value="XM_003147082.1"/>
</dbReference>
<dbReference type="CTD" id="9949020"/>
<keyword evidence="1" id="KW-0812">Transmembrane</keyword>
<accession>A0A1S0TMW8</accession>
<dbReference type="EMBL" id="JH712156">
    <property type="protein sequence ID" value="EFO16940.1"/>
    <property type="molecule type" value="Genomic_DNA"/>
</dbReference>
<dbReference type="InParanoid" id="A0A1S0TMW8"/>
<reference evidence="2" key="1">
    <citation type="submission" date="2012-04" db="EMBL/GenBank/DDBJ databases">
        <title>The Genome Sequence of Loa loa.</title>
        <authorList>
            <consortium name="The Broad Institute Genome Sequencing Platform"/>
            <consortium name="Broad Institute Genome Sequencing Center for Infectious Disease"/>
            <person name="Nutman T.B."/>
            <person name="Fink D.L."/>
            <person name="Russ C."/>
            <person name="Young S."/>
            <person name="Zeng Q."/>
            <person name="Gargeya S."/>
            <person name="Alvarado L."/>
            <person name="Berlin A."/>
            <person name="Chapman S.B."/>
            <person name="Chen Z."/>
            <person name="Freedman E."/>
            <person name="Gellesch M."/>
            <person name="Goldberg J."/>
            <person name="Griggs A."/>
            <person name="Gujja S."/>
            <person name="Heilman E.R."/>
            <person name="Heiman D."/>
            <person name="Howarth C."/>
            <person name="Mehta T."/>
            <person name="Neiman D."/>
            <person name="Pearson M."/>
            <person name="Roberts A."/>
            <person name="Saif S."/>
            <person name="Shea T."/>
            <person name="Shenoy N."/>
            <person name="Sisk P."/>
            <person name="Stolte C."/>
            <person name="Sykes S."/>
            <person name="White J."/>
            <person name="Yandava C."/>
            <person name="Haas B."/>
            <person name="Henn M.R."/>
            <person name="Nusbaum C."/>
            <person name="Birren B."/>
        </authorList>
    </citation>
    <scope>NUCLEOTIDE SEQUENCE [LARGE SCALE GENOMIC DNA]</scope>
</reference>
<name>A0A1S0TMW8_LOALO</name>
<evidence type="ECO:0000313" key="2">
    <source>
        <dbReference type="EMBL" id="EFO16940.1"/>
    </source>
</evidence>
<dbReference type="AlphaFoldDB" id="A0A1S0TMW8"/>
<sequence length="176" mass="20374">MTSQRLSYQKEKLMSSDLLRIINQNSMLRASLILLTIVMTFFTVIKIGKLLYQIRYCHHQEEEVNESDSEIPEVLIKSHSADYPSFVDKKGIKKKDGSTRTSRTWKVKSNSNSNSLPKHNTMNKWDLKQVKCNKVPTNQQPNPEGTGLELKCFIRIAMMTNKTYTIQSFFIRSSVH</sequence>
<keyword evidence="1" id="KW-1133">Transmembrane helix</keyword>
<organism evidence="2">
    <name type="scientific">Loa loa</name>
    <name type="common">Eye worm</name>
    <name type="synonym">Filaria loa</name>
    <dbReference type="NCBI Taxonomy" id="7209"/>
    <lineage>
        <taxon>Eukaryota</taxon>
        <taxon>Metazoa</taxon>
        <taxon>Ecdysozoa</taxon>
        <taxon>Nematoda</taxon>
        <taxon>Chromadorea</taxon>
        <taxon>Rhabditida</taxon>
        <taxon>Spirurina</taxon>
        <taxon>Spiruromorpha</taxon>
        <taxon>Filarioidea</taxon>
        <taxon>Onchocercidae</taxon>
        <taxon>Loa</taxon>
    </lineage>
</organism>
<feature type="transmembrane region" description="Helical" evidence="1">
    <location>
        <begin position="27"/>
        <end position="45"/>
    </location>
</feature>
<dbReference type="GeneID" id="9949020"/>
<keyword evidence="1" id="KW-0472">Membrane</keyword>
<gene>
    <name evidence="2" type="ORF">LOAG_11564</name>
</gene>
<evidence type="ECO:0000256" key="1">
    <source>
        <dbReference type="SAM" id="Phobius"/>
    </source>
</evidence>
<protein>
    <submittedName>
        <fullName evidence="2">Uncharacterized protein</fullName>
    </submittedName>
</protein>